<dbReference type="RefSeq" id="XP_064722392.1">
    <property type="nucleotide sequence ID" value="XM_064866320.1"/>
</dbReference>
<keyword evidence="3" id="KW-1185">Reference proteome</keyword>
<organism evidence="2 3">
    <name type="scientific">Cryptococcus decagattii</name>
    <dbReference type="NCBI Taxonomy" id="1859122"/>
    <lineage>
        <taxon>Eukaryota</taxon>
        <taxon>Fungi</taxon>
        <taxon>Dikarya</taxon>
        <taxon>Basidiomycota</taxon>
        <taxon>Agaricomycotina</taxon>
        <taxon>Tremellomycetes</taxon>
        <taxon>Tremellales</taxon>
        <taxon>Cryptococcaceae</taxon>
        <taxon>Cryptococcus</taxon>
        <taxon>Cryptococcus gattii species complex</taxon>
    </lineage>
</organism>
<feature type="region of interest" description="Disordered" evidence="1">
    <location>
        <begin position="1"/>
        <end position="62"/>
    </location>
</feature>
<evidence type="ECO:0000313" key="2">
    <source>
        <dbReference type="EMBL" id="WVO23153.1"/>
    </source>
</evidence>
<protein>
    <recommendedName>
        <fullName evidence="4">Nucleolar protein 16</fullName>
    </recommendedName>
</protein>
<evidence type="ECO:0000313" key="3">
    <source>
        <dbReference type="Proteomes" id="UP001432216"/>
    </source>
</evidence>
<evidence type="ECO:0008006" key="4">
    <source>
        <dbReference type="Google" id="ProtNLM"/>
    </source>
</evidence>
<name>A0ABZ2AX94_9TREE</name>
<proteinExistence type="predicted"/>
<dbReference type="Proteomes" id="UP001432216">
    <property type="component" value="Chromosome 7"/>
</dbReference>
<feature type="compositionally biased region" description="Basic residues" evidence="1">
    <location>
        <begin position="8"/>
        <end position="31"/>
    </location>
</feature>
<evidence type="ECO:0000256" key="1">
    <source>
        <dbReference type="SAM" id="MobiDB-lite"/>
    </source>
</evidence>
<accession>A0ABZ2AX94</accession>
<gene>
    <name evidence="2" type="ORF">IAS62_004498</name>
</gene>
<dbReference type="GeneID" id="89991270"/>
<dbReference type="EMBL" id="CP143812">
    <property type="protein sequence ID" value="WVO23153.1"/>
    <property type="molecule type" value="Genomic_DNA"/>
</dbReference>
<reference evidence="2 3" key="1">
    <citation type="submission" date="2024-01" db="EMBL/GenBank/DDBJ databases">
        <title>Comparative genomics of Cryptococcus and Kwoniella reveals pathogenesis evolution and contrasting modes of karyotype evolution via chromosome fusion or intercentromeric recombination.</title>
        <authorList>
            <person name="Coelho M.A."/>
            <person name="David-Palma M."/>
            <person name="Shea T."/>
            <person name="Bowers K."/>
            <person name="McGinley-Smith S."/>
            <person name="Mohammad A.W."/>
            <person name="Gnirke A."/>
            <person name="Yurkov A.M."/>
            <person name="Nowrousian M."/>
            <person name="Sun S."/>
            <person name="Cuomo C.A."/>
            <person name="Heitman J."/>
        </authorList>
    </citation>
    <scope>NUCLEOTIDE SEQUENCE [LARGE SCALE GENOMIC DNA]</scope>
    <source>
        <strain evidence="2 3">7685027</strain>
    </source>
</reference>
<sequence length="196" mass="22207">MSDGNHQNPKKKRDKSSSKFKKSKRKKNKKKEKLEWLQPSSVPPLSPAPDHRSQVQPEASSANEAPMTLFPLRLIPLRAIVIARPKRIVLKTPLWRRRKNGKPTKKTLVNPPEWSVRELRGKGKLEEGLLKAMEQAEEISMAKPADPLCSKALQDKWDEHIGPVPTIAMLMAQRFGKHISPDNMALLADTMTMRAD</sequence>